<accession>A0A2P2KR58</accession>
<dbReference type="InterPro" id="IPR050088">
    <property type="entry name" value="IspD/TarI_cytidylyltransf_bact"/>
</dbReference>
<dbReference type="Gene3D" id="3.90.550.10">
    <property type="entry name" value="Spore Coat Polysaccharide Biosynthesis Protein SpsA, Chain A"/>
    <property type="match status" value="1"/>
</dbReference>
<dbReference type="PANTHER" id="PTHR32125">
    <property type="entry name" value="2-C-METHYL-D-ERYTHRITOL 4-PHOSPHATE CYTIDYLYLTRANSFERASE, CHLOROPLASTIC"/>
    <property type="match status" value="1"/>
</dbReference>
<dbReference type="AlphaFoldDB" id="A0A2P2KR58"/>
<protein>
    <submittedName>
        <fullName evidence="1">2-C-methyl-D-erythritol 4-phosphate cytidylyltransferaseic-like</fullName>
    </submittedName>
</protein>
<sequence>MMMMTTTRINLTPLAATSSSSSPLPLKLPNSLFPFASDTNHCYRDGVVSIAAAGKSLGCRSQPNRLHLFPFTPVRLHLFSSALNCSAQIQEVPPSSSQVVKEKSVSIILLAGGKGKRMGASMPKQYLPLLGQPIALYR</sequence>
<dbReference type="PANTHER" id="PTHR32125:SF4">
    <property type="entry name" value="2-C-METHYL-D-ERYTHRITOL 4-PHOSPHATE CYTIDYLYLTRANSFERASE, CHLOROPLASTIC"/>
    <property type="match status" value="1"/>
</dbReference>
<name>A0A2P2KR58_RHIMU</name>
<dbReference type="SUPFAM" id="SSF53448">
    <property type="entry name" value="Nucleotide-diphospho-sugar transferases"/>
    <property type="match status" value="1"/>
</dbReference>
<organism evidence="1">
    <name type="scientific">Rhizophora mucronata</name>
    <name type="common">Asiatic mangrove</name>
    <dbReference type="NCBI Taxonomy" id="61149"/>
    <lineage>
        <taxon>Eukaryota</taxon>
        <taxon>Viridiplantae</taxon>
        <taxon>Streptophyta</taxon>
        <taxon>Embryophyta</taxon>
        <taxon>Tracheophyta</taxon>
        <taxon>Spermatophyta</taxon>
        <taxon>Magnoliopsida</taxon>
        <taxon>eudicotyledons</taxon>
        <taxon>Gunneridae</taxon>
        <taxon>Pentapetalae</taxon>
        <taxon>rosids</taxon>
        <taxon>fabids</taxon>
        <taxon>Malpighiales</taxon>
        <taxon>Rhizophoraceae</taxon>
        <taxon>Rhizophora</taxon>
    </lineage>
</organism>
<dbReference type="InterPro" id="IPR029044">
    <property type="entry name" value="Nucleotide-diphossugar_trans"/>
</dbReference>
<dbReference type="EMBL" id="GGEC01027706">
    <property type="protein sequence ID" value="MBX08190.1"/>
    <property type="molecule type" value="Transcribed_RNA"/>
</dbReference>
<evidence type="ECO:0000313" key="1">
    <source>
        <dbReference type="EMBL" id="MBX08190.1"/>
    </source>
</evidence>
<reference evidence="1" key="1">
    <citation type="submission" date="2018-02" db="EMBL/GenBank/DDBJ databases">
        <title>Rhizophora mucronata_Transcriptome.</title>
        <authorList>
            <person name="Meera S.P."/>
            <person name="Sreeshan A."/>
            <person name="Augustine A."/>
        </authorList>
    </citation>
    <scope>NUCLEOTIDE SEQUENCE</scope>
    <source>
        <tissue evidence="1">Leaf</tissue>
    </source>
</reference>
<dbReference type="GO" id="GO:0050518">
    <property type="term" value="F:2-C-methyl-D-erythritol 4-phosphate cytidylyltransferase activity"/>
    <property type="evidence" value="ECO:0007669"/>
    <property type="project" value="TreeGrafter"/>
</dbReference>
<keyword evidence="1" id="KW-0548">Nucleotidyltransferase</keyword>
<keyword evidence="1" id="KW-0808">Transferase</keyword>
<proteinExistence type="predicted"/>